<sequence>DNAFDVVTNAVSVDYLNKPMEVMREVNRVLKPGGLAIMSFSNRCFPTKVIQIWNQTNDAQHVFIVASYFKYAGNFGEITTLDISPNPGRSDPMYIVCARKSTA</sequence>
<dbReference type="PANTHER" id="PTHR43036">
    <property type="entry name" value="OSJNBB0011N17.9 PROTEIN"/>
    <property type="match status" value="1"/>
</dbReference>
<dbReference type="InterPro" id="IPR013216">
    <property type="entry name" value="Methyltransf_11"/>
</dbReference>
<dbReference type="AlphaFoldDB" id="A0AAE0G5Z6"/>
<evidence type="ECO:0000313" key="3">
    <source>
        <dbReference type="Proteomes" id="UP001190700"/>
    </source>
</evidence>
<dbReference type="GO" id="GO:0008757">
    <property type="term" value="F:S-adenosylmethionine-dependent methyltransferase activity"/>
    <property type="evidence" value="ECO:0007669"/>
    <property type="project" value="InterPro"/>
</dbReference>
<feature type="domain" description="Methyltransferase type 11" evidence="1">
    <location>
        <begin position="1"/>
        <end position="37"/>
    </location>
</feature>
<dbReference type="SUPFAM" id="SSF53335">
    <property type="entry name" value="S-adenosyl-L-methionine-dependent methyltransferases"/>
    <property type="match status" value="1"/>
</dbReference>
<dbReference type="Gene3D" id="3.40.50.150">
    <property type="entry name" value="Vaccinia Virus protein VP39"/>
    <property type="match status" value="1"/>
</dbReference>
<dbReference type="InterPro" id="IPR029063">
    <property type="entry name" value="SAM-dependent_MTases_sf"/>
</dbReference>
<proteinExistence type="predicted"/>
<dbReference type="PANTHER" id="PTHR43036:SF2">
    <property type="entry name" value="OS04G0481300 PROTEIN"/>
    <property type="match status" value="1"/>
</dbReference>
<gene>
    <name evidence="2" type="ORF">CYMTET_19489</name>
</gene>
<evidence type="ECO:0000313" key="2">
    <source>
        <dbReference type="EMBL" id="KAK3272199.1"/>
    </source>
</evidence>
<keyword evidence="3" id="KW-1185">Reference proteome</keyword>
<protein>
    <recommendedName>
        <fullName evidence="1">Methyltransferase type 11 domain-containing protein</fullName>
    </recommendedName>
</protein>
<dbReference type="Proteomes" id="UP001190700">
    <property type="component" value="Unassembled WGS sequence"/>
</dbReference>
<feature type="non-terminal residue" evidence="2">
    <location>
        <position position="1"/>
    </location>
</feature>
<reference evidence="2 3" key="1">
    <citation type="journal article" date="2015" name="Genome Biol. Evol.">
        <title>Comparative Genomics of a Bacterivorous Green Alga Reveals Evolutionary Causalities and Consequences of Phago-Mixotrophic Mode of Nutrition.</title>
        <authorList>
            <person name="Burns J.A."/>
            <person name="Paasch A."/>
            <person name="Narechania A."/>
            <person name="Kim E."/>
        </authorList>
    </citation>
    <scope>NUCLEOTIDE SEQUENCE [LARGE SCALE GENOMIC DNA]</scope>
    <source>
        <strain evidence="2 3">PLY_AMNH</strain>
    </source>
</reference>
<name>A0AAE0G5Z6_9CHLO</name>
<dbReference type="Pfam" id="PF08241">
    <property type="entry name" value="Methyltransf_11"/>
    <property type="match status" value="1"/>
</dbReference>
<comment type="caution">
    <text evidence="2">The sequence shown here is derived from an EMBL/GenBank/DDBJ whole genome shotgun (WGS) entry which is preliminary data.</text>
</comment>
<accession>A0AAE0G5Z6</accession>
<organism evidence="2 3">
    <name type="scientific">Cymbomonas tetramitiformis</name>
    <dbReference type="NCBI Taxonomy" id="36881"/>
    <lineage>
        <taxon>Eukaryota</taxon>
        <taxon>Viridiplantae</taxon>
        <taxon>Chlorophyta</taxon>
        <taxon>Pyramimonadophyceae</taxon>
        <taxon>Pyramimonadales</taxon>
        <taxon>Pyramimonadaceae</taxon>
        <taxon>Cymbomonas</taxon>
    </lineage>
</organism>
<dbReference type="EMBL" id="LGRX02009100">
    <property type="protein sequence ID" value="KAK3272199.1"/>
    <property type="molecule type" value="Genomic_DNA"/>
</dbReference>
<evidence type="ECO:0000259" key="1">
    <source>
        <dbReference type="Pfam" id="PF08241"/>
    </source>
</evidence>